<dbReference type="Gene3D" id="1.10.1040.10">
    <property type="entry name" value="N-(1-d-carboxylethyl)-l-norvaline Dehydrogenase, domain 2"/>
    <property type="match status" value="1"/>
</dbReference>
<evidence type="ECO:0000256" key="2">
    <source>
        <dbReference type="ARBA" id="ARBA00023002"/>
    </source>
</evidence>
<dbReference type="InterPro" id="IPR036291">
    <property type="entry name" value="NAD(P)-bd_dom_sf"/>
</dbReference>
<comment type="caution">
    <text evidence="7">The sequence shown here is derived from an EMBL/GenBank/DDBJ whole genome shotgun (WGS) entry which is preliminary data.</text>
</comment>
<keyword evidence="8" id="KW-1185">Reference proteome</keyword>
<evidence type="ECO:0000256" key="3">
    <source>
        <dbReference type="ARBA" id="ARBA00023027"/>
    </source>
</evidence>
<dbReference type="InterPro" id="IPR002204">
    <property type="entry name" value="3-OH-isobutyrate_DH-rel_CS"/>
</dbReference>
<dbReference type="PROSITE" id="PS00895">
    <property type="entry name" value="3_HYDROXYISOBUT_DH"/>
    <property type="match status" value="1"/>
</dbReference>
<accession>A0A372EKM6</accession>
<evidence type="ECO:0000256" key="4">
    <source>
        <dbReference type="PIRSR" id="PIRSR000103-1"/>
    </source>
</evidence>
<dbReference type="Proteomes" id="UP000261931">
    <property type="component" value="Unassembled WGS sequence"/>
</dbReference>
<feature type="domain" description="3-hydroxyisobutyrate dehydrogenase-like NAD-binding" evidence="6">
    <location>
        <begin position="180"/>
        <end position="297"/>
    </location>
</feature>
<dbReference type="PANTHER" id="PTHR43060">
    <property type="entry name" value="3-HYDROXYISOBUTYRATE DEHYDROGENASE-LIKE 1, MITOCHONDRIAL-RELATED"/>
    <property type="match status" value="1"/>
</dbReference>
<sequence>MPDDGRPSAPPSAGARRRVGVIGLGIMGGAMAARLLEAGHAVSGFDIDAAALARFSERGGTACDSPASAAQGAEVLLLMVHDQQQVERVLDGPSGALKRLLAGSVVWLGSTVPPACARAWSERLAERGIGLIDGPVSGGATGAEGGELVAICGASDEALARAGFALRACARHVYHVGPPGAGATVKMINQLLVAAHAALTAEAMALAHRAGVEPLQLIEVVSNSAGQSRIFDKRAPRIAVGDHAVHVSIDTLRKDLGIAIDTARQFGLEPRLALGVQALLDEAHGAGQGADSDTRLIERYLAPPGPR</sequence>
<dbReference type="AlphaFoldDB" id="A0A372EKM6"/>
<feature type="active site" evidence="4">
    <location>
        <position position="186"/>
    </location>
</feature>
<dbReference type="PANTHER" id="PTHR43060:SF15">
    <property type="entry name" value="3-HYDROXYISOBUTYRATE DEHYDROGENASE-LIKE 1, MITOCHONDRIAL-RELATED"/>
    <property type="match status" value="1"/>
</dbReference>
<protein>
    <submittedName>
        <fullName evidence="7">NAD(P)-dependent oxidoreductase</fullName>
    </submittedName>
</protein>
<evidence type="ECO:0000256" key="1">
    <source>
        <dbReference type="ARBA" id="ARBA00009080"/>
    </source>
</evidence>
<dbReference type="GO" id="GO:0050661">
    <property type="term" value="F:NADP binding"/>
    <property type="evidence" value="ECO:0007669"/>
    <property type="project" value="InterPro"/>
</dbReference>
<dbReference type="Gene3D" id="3.40.50.720">
    <property type="entry name" value="NAD(P)-binding Rossmann-like Domain"/>
    <property type="match status" value="1"/>
</dbReference>
<reference evidence="7 8" key="1">
    <citation type="submission" date="2018-08" db="EMBL/GenBank/DDBJ databases">
        <title>Hydrogenophaga sp. LA-38 isolated from sludge.</title>
        <authorList>
            <person name="Im W.-T."/>
        </authorList>
    </citation>
    <scope>NUCLEOTIDE SEQUENCE [LARGE SCALE GENOMIC DNA]</scope>
    <source>
        <strain evidence="7 8">LA-38</strain>
    </source>
</reference>
<name>A0A372EKM6_9BURK</name>
<dbReference type="GO" id="GO:0016054">
    <property type="term" value="P:organic acid catabolic process"/>
    <property type="evidence" value="ECO:0007669"/>
    <property type="project" value="UniProtKB-ARBA"/>
</dbReference>
<dbReference type="InterPro" id="IPR008927">
    <property type="entry name" value="6-PGluconate_DH-like_C_sf"/>
</dbReference>
<evidence type="ECO:0000313" key="7">
    <source>
        <dbReference type="EMBL" id="RFP79351.1"/>
    </source>
</evidence>
<evidence type="ECO:0000313" key="8">
    <source>
        <dbReference type="Proteomes" id="UP000261931"/>
    </source>
</evidence>
<feature type="domain" description="6-phosphogluconate dehydrogenase NADP-binding" evidence="5">
    <location>
        <begin position="18"/>
        <end position="177"/>
    </location>
</feature>
<dbReference type="Pfam" id="PF03446">
    <property type="entry name" value="NAD_binding_2"/>
    <property type="match status" value="1"/>
</dbReference>
<dbReference type="SUPFAM" id="SSF51735">
    <property type="entry name" value="NAD(P)-binding Rossmann-fold domains"/>
    <property type="match status" value="1"/>
</dbReference>
<dbReference type="InterPro" id="IPR015815">
    <property type="entry name" value="HIBADH-related"/>
</dbReference>
<dbReference type="Pfam" id="PF14833">
    <property type="entry name" value="NAD_binding_11"/>
    <property type="match status" value="1"/>
</dbReference>
<organism evidence="7 8">
    <name type="scientific">Hydrogenophaga borbori</name>
    <dbReference type="NCBI Taxonomy" id="2294117"/>
    <lineage>
        <taxon>Bacteria</taxon>
        <taxon>Pseudomonadati</taxon>
        <taxon>Pseudomonadota</taxon>
        <taxon>Betaproteobacteria</taxon>
        <taxon>Burkholderiales</taxon>
        <taxon>Comamonadaceae</taxon>
        <taxon>Hydrogenophaga</taxon>
    </lineage>
</organism>
<keyword evidence="2" id="KW-0560">Oxidoreductase</keyword>
<dbReference type="InterPro" id="IPR013328">
    <property type="entry name" value="6PGD_dom2"/>
</dbReference>
<comment type="similarity">
    <text evidence="1">Belongs to the HIBADH-related family.</text>
</comment>
<dbReference type="InterPro" id="IPR029154">
    <property type="entry name" value="HIBADH-like_NADP-bd"/>
</dbReference>
<gene>
    <name evidence="7" type="ORF">DY262_10275</name>
</gene>
<proteinExistence type="inferred from homology"/>
<dbReference type="InterPro" id="IPR006115">
    <property type="entry name" value="6PGDH_NADP-bd"/>
</dbReference>
<evidence type="ECO:0000259" key="6">
    <source>
        <dbReference type="Pfam" id="PF14833"/>
    </source>
</evidence>
<evidence type="ECO:0000259" key="5">
    <source>
        <dbReference type="Pfam" id="PF03446"/>
    </source>
</evidence>
<keyword evidence="3" id="KW-0520">NAD</keyword>
<dbReference type="GO" id="GO:0051287">
    <property type="term" value="F:NAD binding"/>
    <property type="evidence" value="ECO:0007669"/>
    <property type="project" value="InterPro"/>
</dbReference>
<dbReference type="EMBL" id="QVLS01000005">
    <property type="protein sequence ID" value="RFP79351.1"/>
    <property type="molecule type" value="Genomic_DNA"/>
</dbReference>
<dbReference type="GO" id="GO:0016491">
    <property type="term" value="F:oxidoreductase activity"/>
    <property type="evidence" value="ECO:0007669"/>
    <property type="project" value="UniProtKB-KW"/>
</dbReference>
<dbReference type="RefSeq" id="WP_116958778.1">
    <property type="nucleotide sequence ID" value="NZ_QVLS01000005.1"/>
</dbReference>
<dbReference type="PIRSF" id="PIRSF000103">
    <property type="entry name" value="HIBADH"/>
    <property type="match status" value="1"/>
</dbReference>
<dbReference type="SUPFAM" id="SSF48179">
    <property type="entry name" value="6-phosphogluconate dehydrogenase C-terminal domain-like"/>
    <property type="match status" value="1"/>
</dbReference>